<feature type="compositionally biased region" description="Pro residues" evidence="1">
    <location>
        <begin position="224"/>
        <end position="248"/>
    </location>
</feature>
<accession>A0A9W6WSN2</accession>
<organism evidence="2 3">
    <name type="scientific">Phytophthora fragariaefolia</name>
    <dbReference type="NCBI Taxonomy" id="1490495"/>
    <lineage>
        <taxon>Eukaryota</taxon>
        <taxon>Sar</taxon>
        <taxon>Stramenopiles</taxon>
        <taxon>Oomycota</taxon>
        <taxon>Peronosporomycetes</taxon>
        <taxon>Peronosporales</taxon>
        <taxon>Peronosporaceae</taxon>
        <taxon>Phytophthora</taxon>
    </lineage>
</organism>
<sequence>MPHEQKFLICVNSQFDDTLTANQQLRRLHDQADAELRQASSLLSEVVEWRSHSSPPPDRTPTPPLSDHANREGDSSGSGREASQEASGGGTDQSSPDQSEIQDDGGGQHSPGRSPIREDVEERHTPEPSESGHDDRGSSASNQSSEGEVETDWSANSTEDEILAARSRSRSEACRGSVPLGCAKQPIDLSGSASPSRQNPQVQPPPSPGLQHSAGQSPPRTPDRQPPTSPSSSPDSPPARPILAPPLFPIGNSLPGGGRSTTFVRLPRLRWIAGRPGC</sequence>
<evidence type="ECO:0000313" key="2">
    <source>
        <dbReference type="EMBL" id="GMF16094.1"/>
    </source>
</evidence>
<feature type="compositionally biased region" description="Basic and acidic residues" evidence="1">
    <location>
        <begin position="115"/>
        <end position="137"/>
    </location>
</feature>
<gene>
    <name evidence="2" type="ORF">Pfra01_000068400</name>
</gene>
<reference evidence="2" key="1">
    <citation type="submission" date="2023-04" db="EMBL/GenBank/DDBJ databases">
        <title>Phytophthora fragariaefolia NBRC 109709.</title>
        <authorList>
            <person name="Ichikawa N."/>
            <person name="Sato H."/>
            <person name="Tonouchi N."/>
        </authorList>
    </citation>
    <scope>NUCLEOTIDE SEQUENCE</scope>
    <source>
        <strain evidence="2">NBRC 109709</strain>
    </source>
</reference>
<protein>
    <submittedName>
        <fullName evidence="2">Unnamed protein product</fullName>
    </submittedName>
</protein>
<evidence type="ECO:0000256" key="1">
    <source>
        <dbReference type="SAM" id="MobiDB-lite"/>
    </source>
</evidence>
<dbReference type="AlphaFoldDB" id="A0A9W6WSN2"/>
<keyword evidence="3" id="KW-1185">Reference proteome</keyword>
<feature type="compositionally biased region" description="Pro residues" evidence="1">
    <location>
        <begin position="54"/>
        <end position="64"/>
    </location>
</feature>
<feature type="region of interest" description="Disordered" evidence="1">
    <location>
        <begin position="47"/>
        <end position="261"/>
    </location>
</feature>
<dbReference type="EMBL" id="BSXT01000052">
    <property type="protein sequence ID" value="GMF16094.1"/>
    <property type="molecule type" value="Genomic_DNA"/>
</dbReference>
<dbReference type="Proteomes" id="UP001165121">
    <property type="component" value="Unassembled WGS sequence"/>
</dbReference>
<feature type="compositionally biased region" description="Polar residues" evidence="1">
    <location>
        <begin position="191"/>
        <end position="201"/>
    </location>
</feature>
<evidence type="ECO:0000313" key="3">
    <source>
        <dbReference type="Proteomes" id="UP001165121"/>
    </source>
</evidence>
<comment type="caution">
    <text evidence="2">The sequence shown here is derived from an EMBL/GenBank/DDBJ whole genome shotgun (WGS) entry which is preliminary data.</text>
</comment>
<name>A0A9W6WSN2_9STRA</name>
<proteinExistence type="predicted"/>